<reference evidence="2" key="1">
    <citation type="journal article" date="2016" name="Genome Announc.">
        <title>Draft genome sequence of Aspergillus niger strain An76.</title>
        <authorList>
            <person name="Gong W."/>
            <person name="Cheng Z."/>
            <person name="Zhang H."/>
            <person name="Liu L."/>
            <person name="Gao P."/>
            <person name="Wang L."/>
        </authorList>
    </citation>
    <scope>NUCLEOTIDE SEQUENCE [LARGE SCALE GENOMIC DNA]</scope>
    <source>
        <strain evidence="2">An76</strain>
    </source>
</reference>
<dbReference type="EMBL" id="BCMY01000014">
    <property type="protein sequence ID" value="GAQ45005.1"/>
    <property type="molecule type" value="Genomic_DNA"/>
</dbReference>
<gene>
    <name evidence="1" type="ORF">ABL_07666</name>
</gene>
<dbReference type="Proteomes" id="UP000068243">
    <property type="component" value="Unassembled WGS sequence"/>
</dbReference>
<evidence type="ECO:0000313" key="1">
    <source>
        <dbReference type="EMBL" id="GAQ45005.1"/>
    </source>
</evidence>
<dbReference type="OrthoDB" id="4359517at2759"/>
<organism evidence="1 2">
    <name type="scientific">Aspergillus niger</name>
    <dbReference type="NCBI Taxonomy" id="5061"/>
    <lineage>
        <taxon>Eukaryota</taxon>
        <taxon>Fungi</taxon>
        <taxon>Dikarya</taxon>
        <taxon>Ascomycota</taxon>
        <taxon>Pezizomycotina</taxon>
        <taxon>Eurotiomycetes</taxon>
        <taxon>Eurotiomycetidae</taxon>
        <taxon>Eurotiales</taxon>
        <taxon>Aspergillaceae</taxon>
        <taxon>Aspergillus</taxon>
        <taxon>Aspergillus subgen. Circumdati</taxon>
    </lineage>
</organism>
<comment type="caution">
    <text evidence="1">The sequence shown here is derived from an EMBL/GenBank/DDBJ whole genome shotgun (WGS) entry which is preliminary data.</text>
</comment>
<sequence>MPIKVWYLKEQLPKFKNAERGIITWYGLSGALSPNFATFDTIEGFQRGEEGEILASSNHNNSYFRLPSYLTPGDLYTLYWVWNTTYPLNGGFLVFTSCISVYIIDNATLTGPFNDFRLKPRGENMTSSFTNPERLAISHEKRQTNYPSPNGPITLYAWPKPNCEGERAQTQFDFVTFTKNNSNFYLSRSFKLSRPLEGQEQLDLSLAINLTSWNSTKSLALKSPNPACDSFERTYFAWNGSADCHNTPAFTCHRLWINPGLPL</sequence>
<accession>A0A117E2S5</accession>
<protein>
    <submittedName>
        <fullName evidence="1">Uncharacterized protein</fullName>
    </submittedName>
</protein>
<dbReference type="AlphaFoldDB" id="A0A117E2S5"/>
<name>A0A117E2S5_ASPNG</name>
<proteinExistence type="predicted"/>
<evidence type="ECO:0000313" key="2">
    <source>
        <dbReference type="Proteomes" id="UP000068243"/>
    </source>
</evidence>